<protein>
    <recommendedName>
        <fullName evidence="3">Tetratricopeptide repeat protein</fullName>
    </recommendedName>
</protein>
<reference evidence="1" key="1">
    <citation type="submission" date="2021-02" db="EMBL/GenBank/DDBJ databases">
        <authorList>
            <person name="Nowell W R."/>
        </authorList>
    </citation>
    <scope>NUCLEOTIDE SEQUENCE</scope>
</reference>
<organism evidence="1 2">
    <name type="scientific">Adineta steineri</name>
    <dbReference type="NCBI Taxonomy" id="433720"/>
    <lineage>
        <taxon>Eukaryota</taxon>
        <taxon>Metazoa</taxon>
        <taxon>Spiralia</taxon>
        <taxon>Gnathifera</taxon>
        <taxon>Rotifera</taxon>
        <taxon>Eurotatoria</taxon>
        <taxon>Bdelloidea</taxon>
        <taxon>Adinetida</taxon>
        <taxon>Adinetidae</taxon>
        <taxon>Adineta</taxon>
    </lineage>
</organism>
<dbReference type="SUPFAM" id="SSF48452">
    <property type="entry name" value="TPR-like"/>
    <property type="match status" value="1"/>
</dbReference>
<comment type="caution">
    <text evidence="1">The sequence shown here is derived from an EMBL/GenBank/DDBJ whole genome shotgun (WGS) entry which is preliminary data.</text>
</comment>
<evidence type="ECO:0000313" key="2">
    <source>
        <dbReference type="Proteomes" id="UP000663868"/>
    </source>
</evidence>
<name>A0A820Q8Y8_9BILA</name>
<dbReference type="EMBL" id="CAJOBB010026524">
    <property type="protein sequence ID" value="CAF4416558.1"/>
    <property type="molecule type" value="Genomic_DNA"/>
</dbReference>
<dbReference type="Gene3D" id="1.25.40.10">
    <property type="entry name" value="Tetratricopeptide repeat domain"/>
    <property type="match status" value="1"/>
</dbReference>
<dbReference type="Pfam" id="PF13374">
    <property type="entry name" value="TPR_10"/>
    <property type="match status" value="1"/>
</dbReference>
<proteinExistence type="predicted"/>
<dbReference type="InterPro" id="IPR011990">
    <property type="entry name" value="TPR-like_helical_dom_sf"/>
</dbReference>
<dbReference type="Proteomes" id="UP000663868">
    <property type="component" value="Unassembled WGS sequence"/>
</dbReference>
<evidence type="ECO:0000313" key="1">
    <source>
        <dbReference type="EMBL" id="CAF4416558.1"/>
    </source>
</evidence>
<accession>A0A820Q8Y8</accession>
<dbReference type="AlphaFoldDB" id="A0A820Q8Y8"/>
<sequence length="72" mass="8107">LQLRVLPANHPDVAGTYNNLGGVFNELGQYEQALLYHLEAFAIATATLPNEHSDIKLYQHNIMETKRKLSQS</sequence>
<gene>
    <name evidence="1" type="ORF">KXQ929_LOCUS51922</name>
</gene>
<evidence type="ECO:0008006" key="3">
    <source>
        <dbReference type="Google" id="ProtNLM"/>
    </source>
</evidence>
<feature type="non-terminal residue" evidence="1">
    <location>
        <position position="1"/>
    </location>
</feature>